<gene>
    <name evidence="3" type="ORF">JOC83_000865</name>
</gene>
<feature type="transmembrane region" description="Helical" evidence="1">
    <location>
        <begin position="76"/>
        <end position="96"/>
    </location>
</feature>
<comment type="caution">
    <text evidence="3">The sequence shown here is derived from an EMBL/GenBank/DDBJ whole genome shotgun (WGS) entry which is preliminary data.</text>
</comment>
<protein>
    <submittedName>
        <fullName evidence="3">Membrane protein SpoIIM required for sporulation</fullName>
    </submittedName>
</protein>
<dbReference type="PIRSF" id="PIRSF030042">
    <property type="entry name" value="UCP030042"/>
    <property type="match status" value="1"/>
</dbReference>
<proteinExistence type="predicted"/>
<evidence type="ECO:0000313" key="4">
    <source>
        <dbReference type="Proteomes" id="UP000809829"/>
    </source>
</evidence>
<dbReference type="RefSeq" id="WP_205184254.1">
    <property type="nucleotide sequence ID" value="NZ_JAFBFC010000001.1"/>
</dbReference>
<keyword evidence="1" id="KW-1133">Transmembrane helix</keyword>
<feature type="transmembrane region" description="Helical" evidence="1">
    <location>
        <begin position="102"/>
        <end position="125"/>
    </location>
</feature>
<feature type="domain" description="DUF4395" evidence="2">
    <location>
        <begin position="3"/>
        <end position="126"/>
    </location>
</feature>
<accession>A0ABS2QRG9</accession>
<keyword evidence="1" id="KW-0812">Transmembrane</keyword>
<dbReference type="Proteomes" id="UP000809829">
    <property type="component" value="Unassembled WGS sequence"/>
</dbReference>
<dbReference type="InterPro" id="IPR025508">
    <property type="entry name" value="DUF4395"/>
</dbReference>
<evidence type="ECO:0000256" key="1">
    <source>
        <dbReference type="SAM" id="Phobius"/>
    </source>
</evidence>
<name>A0ABS2QRG9_9BACI</name>
<sequence length="139" mass="15704">MSIPKPLVQLNQWFIVVTTVLGLVGSFYVLILPIVIGVVTVTTKKNPIMLVGKTFLRRPLQSYLQEDRDQQLFNQWIATSLLSVAFICFVMGWTIVGTIFSVMVITAAGVALMGYCIGCTVRYRYTMWKYKKTQKQNAA</sequence>
<evidence type="ECO:0000313" key="3">
    <source>
        <dbReference type="EMBL" id="MBM7702039.1"/>
    </source>
</evidence>
<dbReference type="InterPro" id="IPR016942">
    <property type="entry name" value="UCP030042"/>
</dbReference>
<reference evidence="3 4" key="1">
    <citation type="submission" date="2021-01" db="EMBL/GenBank/DDBJ databases">
        <title>Genomic Encyclopedia of Type Strains, Phase IV (KMG-IV): sequencing the most valuable type-strain genomes for metagenomic binning, comparative biology and taxonomic classification.</title>
        <authorList>
            <person name="Goeker M."/>
        </authorList>
    </citation>
    <scope>NUCLEOTIDE SEQUENCE [LARGE SCALE GENOMIC DNA]</scope>
    <source>
        <strain evidence="3 4">DSM 104297</strain>
    </source>
</reference>
<dbReference type="Pfam" id="PF14340">
    <property type="entry name" value="DUF4395"/>
    <property type="match status" value="1"/>
</dbReference>
<dbReference type="EMBL" id="JAFBFC010000001">
    <property type="protein sequence ID" value="MBM7702039.1"/>
    <property type="molecule type" value="Genomic_DNA"/>
</dbReference>
<feature type="transmembrane region" description="Helical" evidence="1">
    <location>
        <begin position="12"/>
        <end position="39"/>
    </location>
</feature>
<keyword evidence="1" id="KW-0472">Membrane</keyword>
<evidence type="ECO:0000259" key="2">
    <source>
        <dbReference type="Pfam" id="PF14340"/>
    </source>
</evidence>
<organism evidence="3 4">
    <name type="scientific">Priestia iocasae</name>
    <dbReference type="NCBI Taxonomy" id="2291674"/>
    <lineage>
        <taxon>Bacteria</taxon>
        <taxon>Bacillati</taxon>
        <taxon>Bacillota</taxon>
        <taxon>Bacilli</taxon>
        <taxon>Bacillales</taxon>
        <taxon>Bacillaceae</taxon>
        <taxon>Priestia</taxon>
    </lineage>
</organism>
<keyword evidence="4" id="KW-1185">Reference proteome</keyword>